<dbReference type="EMBL" id="CAMXCT010006657">
    <property type="protein sequence ID" value="CAI4017826.1"/>
    <property type="molecule type" value="Genomic_DNA"/>
</dbReference>
<evidence type="ECO:0000256" key="4">
    <source>
        <dbReference type="PROSITE-ProRule" id="PRU00023"/>
    </source>
</evidence>
<dbReference type="InterPro" id="IPR042099">
    <property type="entry name" value="ANL_N_sf"/>
</dbReference>
<dbReference type="SMART" id="SM00248">
    <property type="entry name" value="ANK"/>
    <property type="match status" value="4"/>
</dbReference>
<dbReference type="InterPro" id="IPR000873">
    <property type="entry name" value="AMP-dep_synth/lig_dom"/>
</dbReference>
<feature type="compositionally biased region" description="Basic and acidic residues" evidence="5">
    <location>
        <begin position="341"/>
        <end position="357"/>
    </location>
</feature>
<comment type="caution">
    <text evidence="7">The sequence shown here is derived from an EMBL/GenBank/DDBJ whole genome shotgun (WGS) entry which is preliminary data.</text>
</comment>
<dbReference type="SUPFAM" id="SSF47336">
    <property type="entry name" value="ACP-like"/>
    <property type="match status" value="1"/>
</dbReference>
<dbReference type="Gene3D" id="1.25.40.20">
    <property type="entry name" value="Ankyrin repeat-containing domain"/>
    <property type="match status" value="1"/>
</dbReference>
<feature type="compositionally biased region" description="Polar residues" evidence="5">
    <location>
        <begin position="1906"/>
        <end position="1915"/>
    </location>
</feature>
<dbReference type="OrthoDB" id="416786at2759"/>
<dbReference type="EMBL" id="CAMXCT020006657">
    <property type="protein sequence ID" value="CAL1171202.1"/>
    <property type="molecule type" value="Genomic_DNA"/>
</dbReference>
<dbReference type="EMBL" id="CAMXCT030006657">
    <property type="protein sequence ID" value="CAL4805138.1"/>
    <property type="molecule type" value="Genomic_DNA"/>
</dbReference>
<dbReference type="SUPFAM" id="SSF56672">
    <property type="entry name" value="DNA/RNA polymerases"/>
    <property type="match status" value="1"/>
</dbReference>
<dbReference type="GO" id="GO:0005737">
    <property type="term" value="C:cytoplasm"/>
    <property type="evidence" value="ECO:0007669"/>
    <property type="project" value="TreeGrafter"/>
</dbReference>
<feature type="domain" description="Carrier" evidence="6">
    <location>
        <begin position="2513"/>
        <end position="2599"/>
    </location>
</feature>
<dbReference type="Gene3D" id="1.10.443.10">
    <property type="entry name" value="Intergrase catalytic core"/>
    <property type="match status" value="1"/>
</dbReference>
<dbReference type="PROSITE" id="PS50075">
    <property type="entry name" value="CARRIER"/>
    <property type="match status" value="1"/>
</dbReference>
<dbReference type="PROSITE" id="PS50297">
    <property type="entry name" value="ANK_REP_REGION"/>
    <property type="match status" value="2"/>
</dbReference>
<dbReference type="PANTHER" id="PTHR45527:SF1">
    <property type="entry name" value="FATTY ACID SYNTHASE"/>
    <property type="match status" value="1"/>
</dbReference>
<evidence type="ECO:0000313" key="8">
    <source>
        <dbReference type="EMBL" id="CAL4805138.1"/>
    </source>
</evidence>
<dbReference type="Proteomes" id="UP001152797">
    <property type="component" value="Unassembled WGS sequence"/>
</dbReference>
<protein>
    <submittedName>
        <fullName evidence="8">Tyrocidine synthase 1</fullName>
    </submittedName>
</protein>
<dbReference type="GO" id="GO:0015074">
    <property type="term" value="P:DNA integration"/>
    <property type="evidence" value="ECO:0007669"/>
    <property type="project" value="InterPro"/>
</dbReference>
<organism evidence="7">
    <name type="scientific">Cladocopium goreaui</name>
    <dbReference type="NCBI Taxonomy" id="2562237"/>
    <lineage>
        <taxon>Eukaryota</taxon>
        <taxon>Sar</taxon>
        <taxon>Alveolata</taxon>
        <taxon>Dinophyceae</taxon>
        <taxon>Suessiales</taxon>
        <taxon>Symbiodiniaceae</taxon>
        <taxon>Cladocopium</taxon>
    </lineage>
</organism>
<keyword evidence="3" id="KW-0233">DNA recombination</keyword>
<dbReference type="Gene3D" id="3.40.50.12780">
    <property type="entry name" value="N-terminal domain of ligase-like"/>
    <property type="match status" value="1"/>
</dbReference>
<accession>A0A9P1M103</accession>
<feature type="compositionally biased region" description="Basic and acidic residues" evidence="5">
    <location>
        <begin position="365"/>
        <end position="383"/>
    </location>
</feature>
<dbReference type="InterPro" id="IPR036736">
    <property type="entry name" value="ACP-like_sf"/>
</dbReference>
<feature type="compositionally biased region" description="Basic residues" evidence="5">
    <location>
        <begin position="1564"/>
        <end position="1575"/>
    </location>
</feature>
<dbReference type="PROSITE" id="PS50088">
    <property type="entry name" value="ANK_REPEAT"/>
    <property type="match status" value="2"/>
</dbReference>
<gene>
    <name evidence="7" type="ORF">C1SCF055_LOCUS42440</name>
</gene>
<reference evidence="7" key="1">
    <citation type="submission" date="2022-10" db="EMBL/GenBank/DDBJ databases">
        <authorList>
            <person name="Chen Y."/>
            <person name="Dougan E. K."/>
            <person name="Chan C."/>
            <person name="Rhodes N."/>
            <person name="Thang M."/>
        </authorList>
    </citation>
    <scope>NUCLEOTIDE SEQUENCE</scope>
</reference>
<dbReference type="EMBL" id="CAMXCT020006657">
    <property type="protein sequence ID" value="CAL1171201.1"/>
    <property type="molecule type" value="Genomic_DNA"/>
</dbReference>
<dbReference type="InterPro" id="IPR036770">
    <property type="entry name" value="Ankyrin_rpt-contain_sf"/>
</dbReference>
<keyword evidence="2" id="KW-0597">Phosphoprotein</keyword>
<evidence type="ECO:0000313" key="7">
    <source>
        <dbReference type="EMBL" id="CAI4017826.1"/>
    </source>
</evidence>
<keyword evidence="9" id="KW-1185">Reference proteome</keyword>
<feature type="repeat" description="ANK" evidence="4">
    <location>
        <begin position="2783"/>
        <end position="2815"/>
    </location>
</feature>
<feature type="compositionally biased region" description="Polar residues" evidence="5">
    <location>
        <begin position="1549"/>
        <end position="1558"/>
    </location>
</feature>
<name>A0A9P1M103_9DINO</name>
<evidence type="ECO:0000256" key="3">
    <source>
        <dbReference type="ARBA" id="ARBA00023172"/>
    </source>
</evidence>
<dbReference type="InterPro" id="IPR009081">
    <property type="entry name" value="PP-bd_ACP"/>
</dbReference>
<dbReference type="GO" id="GO:0043041">
    <property type="term" value="P:amino acid activation for nonribosomal peptide biosynthetic process"/>
    <property type="evidence" value="ECO:0007669"/>
    <property type="project" value="TreeGrafter"/>
</dbReference>
<dbReference type="Pfam" id="PF12796">
    <property type="entry name" value="Ank_2"/>
    <property type="match status" value="2"/>
</dbReference>
<proteinExistence type="predicted"/>
<dbReference type="SUPFAM" id="SSF56349">
    <property type="entry name" value="DNA breaking-rejoining enzymes"/>
    <property type="match status" value="1"/>
</dbReference>
<dbReference type="PROSITE" id="PS00012">
    <property type="entry name" value="PHOSPHOPANTETHEINE"/>
    <property type="match status" value="1"/>
</dbReference>
<dbReference type="GO" id="GO:0044550">
    <property type="term" value="P:secondary metabolite biosynthetic process"/>
    <property type="evidence" value="ECO:0007669"/>
    <property type="project" value="TreeGrafter"/>
</dbReference>
<dbReference type="Gene3D" id="1.10.1200.10">
    <property type="entry name" value="ACP-like"/>
    <property type="match status" value="1"/>
</dbReference>
<feature type="region of interest" description="Disordered" evidence="5">
    <location>
        <begin position="1536"/>
        <end position="1579"/>
    </location>
</feature>
<feature type="region of interest" description="Disordered" evidence="5">
    <location>
        <begin position="333"/>
        <end position="395"/>
    </location>
</feature>
<dbReference type="EMBL" id="CAMXCT010006657">
    <property type="protein sequence ID" value="CAI4017827.1"/>
    <property type="molecule type" value="Genomic_DNA"/>
</dbReference>
<dbReference type="Gene3D" id="3.30.300.30">
    <property type="match status" value="1"/>
</dbReference>
<dbReference type="GO" id="GO:0006310">
    <property type="term" value="P:DNA recombination"/>
    <property type="evidence" value="ECO:0007669"/>
    <property type="project" value="UniProtKB-KW"/>
</dbReference>
<feature type="region of interest" description="Disordered" evidence="5">
    <location>
        <begin position="565"/>
        <end position="593"/>
    </location>
</feature>
<dbReference type="GO" id="GO:0003677">
    <property type="term" value="F:DNA binding"/>
    <property type="evidence" value="ECO:0007669"/>
    <property type="project" value="InterPro"/>
</dbReference>
<evidence type="ECO:0000256" key="1">
    <source>
        <dbReference type="ARBA" id="ARBA00022450"/>
    </source>
</evidence>
<dbReference type="InterPro" id="IPR045851">
    <property type="entry name" value="AMP-bd_C_sf"/>
</dbReference>
<dbReference type="SUPFAM" id="SSF48403">
    <property type="entry name" value="Ankyrin repeat"/>
    <property type="match status" value="1"/>
</dbReference>
<feature type="region of interest" description="Disordered" evidence="5">
    <location>
        <begin position="1906"/>
        <end position="1925"/>
    </location>
</feature>
<sequence>MKAPASTALLWYDPLEPKELQACSAATFPDGSMFNPINATQVGLVWRVCRKAIFVKNGGAEADFIDVEPWNDPNTTAQSLPAVPDGATKATGVKEHVLKMASLVDQSDESELIPAAPDKVQEWIQRYITTMGSPPEEEEEATDAQLAALYKRTVVLKQAPYCDFSVWTPFGRRALRSQKFRTFVPLGDGSFLAKELPGPQNLQQWLASWRVFKVAAISLGIISLASLQQYEKLIERLTLHWPQAWGLIALADDKARAERLEKIRRGLVADQASGREVPPGWDPDSPWSLCFGLLVKDDTFWSEQVRHPASAWLAAGGRGALLAPAETIASTHLAGGGEALHTPKEDTDRRRQANRDKRAARKKRWAEDREELTKLKAQKDSHGRPGGKGTGKGKAKDRAGAEICFSWAQGKGACADVHVGGECKGKVRRAHKCQICLCQRTKPAAAMEPGEEVDWDPDDTSIIEGEWNQGALELLKRDLDYAQYKSERIFKFVHLFSGPKDVLKEALEQEAKKEGVRIEVASYDKLGANGHDLAADEPFLSIVGDSDNIDGYHSGYPCGSFSMVRSKEGGPPPVRSREWPHGLPSNDASQQREADTGTILAVRSAIIAAKVLGIASVGPDLPSWELAELQEFLKQYEAQVANFNSCIHMEGKQRWWKPARWAGRLQGLEGLSGKCQCPSWVSHVTLLGKTRTAAAEYPMTLAKKYAALVIKVFKQNLQLEFWRYKCQTKAMELSQLQKNRVKSREAKTPSPVTDNMQVVGSKRAWQAGDVAKDLGPSQQQTSKKARKEKENDFFLGGMRNPDLAVRKMHMVRTVGADISRAWNYFLEAWTKALEKLLKAKEFDDVVMKEEFEFTSPLNAKLWEAWIRAAGDPECNVVDWIRRGVPLGMNCKIPTCGIFPETWEEDTVMGEAPAIDLMRDTRNYSSFYDLIEAAEEELGRYVQKGFAVIKDKEWIAHRFGSGTVSKMALIQKTKDDGRVKNRVVVDLLRSGGNARAVVPERLVLPRVIDVLEGARRLNANSTEYIKAAKREGWMPDKEEDMYQWELVGADLQDAFCHFPVALQEVANCICPGVNQNQFVMYTALLFGFKAAPLLMARLSALMSRFLQSLFLRGEGVLQTYMDDPLFILAGPIVRRNRTLALVLYSLYALGVNVAFAKGERGLRVNWIGVSFELDLPREHMKLTVSQRMVKELLVKMKDCEGAGMIGLKELRATTGKLSWVAGILPRMRWAVSIMYAVVASAERDAKTGAEEDRAAKRAKDNRPKPVAVARFELPRAWLMKLLSQADNLLLRSEPLYPVMPDLAIVTDASPQGIGAVLCRVDVKQNQIFPWAALEIALRQENAEWLGVPWKEAASQGALEAWAVLLAVRFWKTRLIQIALLLKSDSTVALAMAAKLSSPSPVINWIGAELALKLEVLGIPKLVGHHIPGQLNQEADWLSRPHERPAEVPARLKGVKIHHFDGEARRRAMALGSDFRPLGMGRAGLDGWPRLPDGRTPAERGHALGIGDRRGVHGSFKDFLQNQSAFAVGPIWTWREGAGQNLGKGKGNPLGETTQHTPTEGQGARRGQRAPKRHRKSWGSGGITFWSRSSCRSSTRGEERLLCQGLGSGTQQRPAGQAWKELNKGFWTSNTAAVKRSRREEVMKLASLVAGNRDVLPLSRQTVEYVAAALKAGGLASADQYLNELKLLHVEAGYSLEAWLARTFQPCKKSVVRERGPIRRAPEVDLDSLPAGVWDNDIAAAVPLCAWAYAWGVAWMLREVELSKVKWEHVTWNRATKTVRLYIPHSKMDQKGLGVARTLQCCGESPCWRGCAWAIIQGLLERRGRRAGYADEFMFTNSVGAKPTKSEMVSSWRAMTDGDIAGHSARRTGAMAYVRRGMGIRELAFLGRWRSAVVLTYAEEALESTPANRPGVTTTVDGSAAPGTPCPGTPARLIMTPVVEARPRRDGRAAGHLEVTRPKAKSLWVKSTERGGSNPLHFISNADWSLPMKDWTTACGWSFAKRSAHISFVTDPSLNVLKCKKCLGLKGLRDEVKGGCSPAQLVAADLGHLASTDRHIGRYLTSSGGAALPVLELAILLASLVMIPLGAEPLPRLALILEDAGPLLAIIAGAKEMDLAQQLAELEGCLLMRNSDLCTMQQDPPAISLRSFAPDAVNVSHIFFTSGSAGRPKGCVCSFGNLLSYCKAKNEIHQVEEDSVVFVASAHTFDPSLGDFFATWLAGACIALAPLDFPLGRCLEATSATHVQATPAHFATVEAGRTLALRTVALGGELMPQQIVDDWAGRVRLLNTYGVTECTVYQAAAVLSPQSSRRELGNPFPGLSLFLAAKKGDDPCDCVQDGSGEIGELWIAGQQVGLGYLRRPELTEERFRDVPKMGRCFRSGDLAVAKDTARDGGRGWHLLGRRDGMVKLRGRRVELGEIEEVILAAAPDVLVSAAAVLAEKLLLLYCVLRGDLSEAVQKVTCSFLRRQCEERLPQHMVPARVLAIDELPLTSSGKVSRRQLAQLPLPLENVALAPAVCTGAAEIVASAWREVLGVAVKTNRSNFLALGGDSMAALRVCQLLATRCGAKTGNFGEELPEPLLPVHLLNRPCLADFLQHLQRSQASLGALLAEQEVADKDVSQDEMDDPEICEELSTDVEILQHAAGLGAIGVVQCFLKAQGSQTPATLGELGTRTPLHAACMNGQVEVAKLLLEARVSPISSDGKGVQPLHLAAQGSVEVLQLLLSARAKLDATTHDKQTALHFAARSGASGAMVDELLQPASTRKGKGKGGPSASPALKVDVRDSWGRTPLHWAVVNGHRSMVVKLLHEGADRTLSDHLGETALAVAERRAQCRAQDRPAEMGASVFGDIATLLGGSASTAKS</sequence>
<evidence type="ECO:0000256" key="2">
    <source>
        <dbReference type="ARBA" id="ARBA00022553"/>
    </source>
</evidence>
<keyword evidence="4" id="KW-0040">ANK repeat</keyword>
<evidence type="ECO:0000256" key="5">
    <source>
        <dbReference type="SAM" id="MobiDB-lite"/>
    </source>
</evidence>
<dbReference type="EMBL" id="CAMXCT030006657">
    <property type="protein sequence ID" value="CAL4805139.1"/>
    <property type="molecule type" value="Genomic_DNA"/>
</dbReference>
<dbReference type="InterPro" id="IPR043502">
    <property type="entry name" value="DNA/RNA_pol_sf"/>
</dbReference>
<dbReference type="SUPFAM" id="SSF56801">
    <property type="entry name" value="Acetyl-CoA synthetase-like"/>
    <property type="match status" value="1"/>
</dbReference>
<evidence type="ECO:0000259" key="6">
    <source>
        <dbReference type="PROSITE" id="PS50075"/>
    </source>
</evidence>
<dbReference type="InterPro" id="IPR006162">
    <property type="entry name" value="Ppantetheine_attach_site"/>
</dbReference>
<dbReference type="GO" id="GO:0031177">
    <property type="term" value="F:phosphopantetheine binding"/>
    <property type="evidence" value="ECO:0007669"/>
    <property type="project" value="TreeGrafter"/>
</dbReference>
<dbReference type="Pfam" id="PF00501">
    <property type="entry name" value="AMP-binding"/>
    <property type="match status" value="1"/>
</dbReference>
<dbReference type="Pfam" id="PF00550">
    <property type="entry name" value="PP-binding"/>
    <property type="match status" value="1"/>
</dbReference>
<dbReference type="InterPro" id="IPR013762">
    <property type="entry name" value="Integrase-like_cat_sf"/>
</dbReference>
<reference evidence="8 9" key="2">
    <citation type="submission" date="2024-05" db="EMBL/GenBank/DDBJ databases">
        <authorList>
            <person name="Chen Y."/>
            <person name="Shah S."/>
            <person name="Dougan E. K."/>
            <person name="Thang M."/>
            <person name="Chan C."/>
        </authorList>
    </citation>
    <scope>NUCLEOTIDE SEQUENCE [LARGE SCALE GENOMIC DNA]</scope>
</reference>
<keyword evidence="1" id="KW-0596">Phosphopantetheine</keyword>
<feature type="repeat" description="ANK" evidence="4">
    <location>
        <begin position="2668"/>
        <end position="2700"/>
    </location>
</feature>
<dbReference type="InterPro" id="IPR002110">
    <property type="entry name" value="Ankyrin_rpt"/>
</dbReference>
<dbReference type="PANTHER" id="PTHR45527">
    <property type="entry name" value="NONRIBOSOMAL PEPTIDE SYNTHETASE"/>
    <property type="match status" value="1"/>
</dbReference>
<dbReference type="InterPro" id="IPR011010">
    <property type="entry name" value="DNA_brk_join_enz"/>
</dbReference>
<evidence type="ECO:0000313" key="9">
    <source>
        <dbReference type="Proteomes" id="UP001152797"/>
    </source>
</evidence>